<name>A0A4Z2H4Z6_9TELE</name>
<gene>
    <name evidence="2" type="ORF">EYF80_029045</name>
</gene>
<keyword evidence="3" id="KW-1185">Reference proteome</keyword>
<feature type="region of interest" description="Disordered" evidence="1">
    <location>
        <begin position="1"/>
        <end position="76"/>
    </location>
</feature>
<dbReference type="EMBL" id="SRLO01000329">
    <property type="protein sequence ID" value="TNN60701.1"/>
    <property type="molecule type" value="Genomic_DNA"/>
</dbReference>
<dbReference type="Proteomes" id="UP000314294">
    <property type="component" value="Unassembled WGS sequence"/>
</dbReference>
<organism evidence="2 3">
    <name type="scientific">Liparis tanakae</name>
    <name type="common">Tanaka's snailfish</name>
    <dbReference type="NCBI Taxonomy" id="230148"/>
    <lineage>
        <taxon>Eukaryota</taxon>
        <taxon>Metazoa</taxon>
        <taxon>Chordata</taxon>
        <taxon>Craniata</taxon>
        <taxon>Vertebrata</taxon>
        <taxon>Euteleostomi</taxon>
        <taxon>Actinopterygii</taxon>
        <taxon>Neopterygii</taxon>
        <taxon>Teleostei</taxon>
        <taxon>Neoteleostei</taxon>
        <taxon>Acanthomorphata</taxon>
        <taxon>Eupercaria</taxon>
        <taxon>Perciformes</taxon>
        <taxon>Cottioidei</taxon>
        <taxon>Cottales</taxon>
        <taxon>Liparidae</taxon>
        <taxon>Liparis</taxon>
    </lineage>
</organism>
<protein>
    <submittedName>
        <fullName evidence="2">Uncharacterized protein</fullName>
    </submittedName>
</protein>
<evidence type="ECO:0000256" key="1">
    <source>
        <dbReference type="SAM" id="MobiDB-lite"/>
    </source>
</evidence>
<dbReference type="AlphaFoldDB" id="A0A4Z2H4Z6"/>
<comment type="caution">
    <text evidence="2">The sequence shown here is derived from an EMBL/GenBank/DDBJ whole genome shotgun (WGS) entry which is preliminary data.</text>
</comment>
<sequence>MPKREVASGPGKHGARGAPGTRSLLIFTVEGKCARTGPVGPSRAEQNPNTGLRREVKSQLLRGTYRYQTGPGPGSH</sequence>
<accession>A0A4Z2H4Z6</accession>
<reference evidence="2 3" key="1">
    <citation type="submission" date="2019-03" db="EMBL/GenBank/DDBJ databases">
        <title>First draft genome of Liparis tanakae, snailfish: a comprehensive survey of snailfish specific genes.</title>
        <authorList>
            <person name="Kim W."/>
            <person name="Song I."/>
            <person name="Jeong J.-H."/>
            <person name="Kim D."/>
            <person name="Kim S."/>
            <person name="Ryu S."/>
            <person name="Song J.Y."/>
            <person name="Lee S.K."/>
        </authorList>
    </citation>
    <scope>NUCLEOTIDE SEQUENCE [LARGE SCALE GENOMIC DNA]</scope>
    <source>
        <tissue evidence="2">Muscle</tissue>
    </source>
</reference>
<evidence type="ECO:0000313" key="3">
    <source>
        <dbReference type="Proteomes" id="UP000314294"/>
    </source>
</evidence>
<evidence type="ECO:0000313" key="2">
    <source>
        <dbReference type="EMBL" id="TNN60701.1"/>
    </source>
</evidence>
<proteinExistence type="predicted"/>